<reference evidence="2 3" key="1">
    <citation type="journal article" date="2008" name="J. Bacteriol.">
        <title>Insights into plant cell wall degradation from the genome sequence of the soil bacterium Cellvibrio japonicus.</title>
        <authorList>
            <person name="Deboy R.T."/>
            <person name="Mongodin E.F."/>
            <person name="Fouts D.E."/>
            <person name="Tailford L.E."/>
            <person name="Khouri H."/>
            <person name="Emerson J.B."/>
            <person name="Mohamoud Y."/>
            <person name="Watkins K."/>
            <person name="Henrissat B."/>
            <person name="Gilbert H.J."/>
            <person name="Nelson K.E."/>
        </authorList>
    </citation>
    <scope>NUCLEOTIDE SEQUENCE [LARGE SCALE GENOMIC DNA]</scope>
    <source>
        <strain evidence="2 3">Ueda107</strain>
    </source>
</reference>
<dbReference type="HOGENOM" id="CLU_118464_2_0_6"/>
<keyword evidence="1" id="KW-0812">Transmembrane</keyword>
<protein>
    <recommendedName>
        <fullName evidence="4">DUF2721 domain-containing protein</fullName>
    </recommendedName>
</protein>
<dbReference type="STRING" id="498211.CJA_3229"/>
<name>B3PEC7_CELJU</name>
<dbReference type="Proteomes" id="UP000001036">
    <property type="component" value="Chromosome"/>
</dbReference>
<evidence type="ECO:0000313" key="3">
    <source>
        <dbReference type="Proteomes" id="UP000001036"/>
    </source>
</evidence>
<sequence>MSSTPDVIMSFGDVAHAIQLALAPVFLLTGIAGLLNVMAGRLARIIDRGRSLTEQVLPQHLENPDTLHKELNRLERRRHYASSAITACTCSALLVCMVVAVIFLQVLLQVEFKWVISVLFTTSTLTLIVGLGYFLREVHLATRTVRIQVIARVK</sequence>
<keyword evidence="3" id="KW-1185">Reference proteome</keyword>
<dbReference type="EMBL" id="CP000934">
    <property type="protein sequence ID" value="ACE85704.1"/>
    <property type="molecule type" value="Genomic_DNA"/>
</dbReference>
<feature type="transmembrane region" description="Helical" evidence="1">
    <location>
        <begin position="114"/>
        <end position="135"/>
    </location>
</feature>
<dbReference type="Pfam" id="PF11026">
    <property type="entry name" value="DUF2721"/>
    <property type="match status" value="1"/>
</dbReference>
<proteinExistence type="predicted"/>
<dbReference type="RefSeq" id="WP_012488806.1">
    <property type="nucleotide sequence ID" value="NC_010995.1"/>
</dbReference>
<accession>B3PEC7</accession>
<dbReference type="KEGG" id="cja:CJA_3229"/>
<dbReference type="AlphaFoldDB" id="B3PEC7"/>
<evidence type="ECO:0000256" key="1">
    <source>
        <dbReference type="SAM" id="Phobius"/>
    </source>
</evidence>
<dbReference type="InterPro" id="IPR021279">
    <property type="entry name" value="DUF2721"/>
</dbReference>
<evidence type="ECO:0000313" key="2">
    <source>
        <dbReference type="EMBL" id="ACE85704.1"/>
    </source>
</evidence>
<dbReference type="eggNOG" id="ENOG5032YAP">
    <property type="taxonomic scope" value="Bacteria"/>
</dbReference>
<feature type="transmembrane region" description="Helical" evidence="1">
    <location>
        <begin position="20"/>
        <end position="40"/>
    </location>
</feature>
<evidence type="ECO:0008006" key="4">
    <source>
        <dbReference type="Google" id="ProtNLM"/>
    </source>
</evidence>
<gene>
    <name evidence="2" type="ordered locus">CJA_3229</name>
</gene>
<organism evidence="2 3">
    <name type="scientific">Cellvibrio japonicus (strain Ueda107)</name>
    <name type="common">Pseudomonas fluorescens subsp. cellulosa</name>
    <dbReference type="NCBI Taxonomy" id="498211"/>
    <lineage>
        <taxon>Bacteria</taxon>
        <taxon>Pseudomonadati</taxon>
        <taxon>Pseudomonadota</taxon>
        <taxon>Gammaproteobacteria</taxon>
        <taxon>Cellvibrionales</taxon>
        <taxon>Cellvibrionaceae</taxon>
        <taxon>Cellvibrio</taxon>
    </lineage>
</organism>
<keyword evidence="1" id="KW-1133">Transmembrane helix</keyword>
<feature type="transmembrane region" description="Helical" evidence="1">
    <location>
        <begin position="83"/>
        <end position="108"/>
    </location>
</feature>
<keyword evidence="1" id="KW-0472">Membrane</keyword>